<keyword evidence="7" id="KW-1185">Reference proteome</keyword>
<dbReference type="GO" id="GO:0008168">
    <property type="term" value="F:methyltransferase activity"/>
    <property type="evidence" value="ECO:0007669"/>
    <property type="project" value="UniProtKB-KW"/>
</dbReference>
<dbReference type="Gene3D" id="3.40.50.150">
    <property type="entry name" value="Vaccinia Virus protein VP39"/>
    <property type="match status" value="1"/>
</dbReference>
<reference evidence="6 7" key="1">
    <citation type="submission" date="2018-02" db="EMBL/GenBank/DDBJ databases">
        <title>Genomic Encyclopedia of Archaeal and Bacterial Type Strains, Phase II (KMG-II): from individual species to whole genera.</title>
        <authorList>
            <person name="Goeker M."/>
        </authorList>
    </citation>
    <scope>NUCLEOTIDE SEQUENCE [LARGE SCALE GENOMIC DNA]</scope>
    <source>
        <strain evidence="6 7">DSM 18921</strain>
    </source>
</reference>
<dbReference type="InterPro" id="IPR041698">
    <property type="entry name" value="Methyltransf_25"/>
</dbReference>
<sequence length="203" mass="21431">MSLFFKIAYRLGLTPWEAAATHPVASRQVAACFDAVTVARGGPGRALDIGCGRGHWSVDLARRGWQVTGVDNVPGALRQARQRAASSGVSVRFCQADLTRLEGAMALGMFDFFWDFGALHGLSPGDLAAAAAGITALAAPGAALVLLVWAPGRRGPLPRGLDEDALARAFPRWRIEGADPFDATGLPPPLGRVAPRLLRLRLG</sequence>
<evidence type="ECO:0000256" key="2">
    <source>
        <dbReference type="ARBA" id="ARBA00022679"/>
    </source>
</evidence>
<keyword evidence="4" id="KW-0472">Membrane</keyword>
<evidence type="ECO:0000259" key="5">
    <source>
        <dbReference type="Pfam" id="PF13649"/>
    </source>
</evidence>
<keyword evidence="4" id="KW-1133">Transmembrane helix</keyword>
<name>A0A2S8SCK6_9RHOB</name>
<dbReference type="OrthoDB" id="9765084at2"/>
<feature type="transmembrane region" description="Helical" evidence="4">
    <location>
        <begin position="128"/>
        <end position="149"/>
    </location>
</feature>
<evidence type="ECO:0000313" key="6">
    <source>
        <dbReference type="EMBL" id="PQV58526.1"/>
    </source>
</evidence>
<dbReference type="Pfam" id="PF13649">
    <property type="entry name" value="Methyltransf_25"/>
    <property type="match status" value="1"/>
</dbReference>
<keyword evidence="2 6" id="KW-0808">Transferase</keyword>
<dbReference type="CDD" id="cd02440">
    <property type="entry name" value="AdoMet_MTases"/>
    <property type="match status" value="1"/>
</dbReference>
<evidence type="ECO:0000256" key="1">
    <source>
        <dbReference type="ARBA" id="ARBA00022603"/>
    </source>
</evidence>
<evidence type="ECO:0000256" key="4">
    <source>
        <dbReference type="SAM" id="Phobius"/>
    </source>
</evidence>
<dbReference type="GO" id="GO:0032259">
    <property type="term" value="P:methylation"/>
    <property type="evidence" value="ECO:0007669"/>
    <property type="project" value="UniProtKB-KW"/>
</dbReference>
<gene>
    <name evidence="6" type="ORF">LX70_00338</name>
</gene>
<organism evidence="6 7">
    <name type="scientific">Albidovulum denitrificans</name>
    <dbReference type="NCBI Taxonomy" id="404881"/>
    <lineage>
        <taxon>Bacteria</taxon>
        <taxon>Pseudomonadati</taxon>
        <taxon>Pseudomonadota</taxon>
        <taxon>Alphaproteobacteria</taxon>
        <taxon>Rhodobacterales</taxon>
        <taxon>Paracoccaceae</taxon>
        <taxon>Albidovulum</taxon>
    </lineage>
</organism>
<keyword evidence="4" id="KW-0812">Transmembrane</keyword>
<evidence type="ECO:0000256" key="3">
    <source>
        <dbReference type="ARBA" id="ARBA00022691"/>
    </source>
</evidence>
<dbReference type="InterPro" id="IPR029063">
    <property type="entry name" value="SAM-dependent_MTases_sf"/>
</dbReference>
<keyword evidence="1 6" id="KW-0489">Methyltransferase</keyword>
<dbReference type="Proteomes" id="UP000238338">
    <property type="component" value="Unassembled WGS sequence"/>
</dbReference>
<dbReference type="PANTHER" id="PTHR43464:SF19">
    <property type="entry name" value="UBIQUINONE BIOSYNTHESIS O-METHYLTRANSFERASE, MITOCHONDRIAL"/>
    <property type="match status" value="1"/>
</dbReference>
<dbReference type="PANTHER" id="PTHR43464">
    <property type="entry name" value="METHYLTRANSFERASE"/>
    <property type="match status" value="1"/>
</dbReference>
<accession>A0A2S8SCK6</accession>
<dbReference type="EMBL" id="PVEP01000001">
    <property type="protein sequence ID" value="PQV58526.1"/>
    <property type="molecule type" value="Genomic_DNA"/>
</dbReference>
<keyword evidence="3" id="KW-0949">S-adenosyl-L-methionine</keyword>
<evidence type="ECO:0000313" key="7">
    <source>
        <dbReference type="Proteomes" id="UP000238338"/>
    </source>
</evidence>
<feature type="domain" description="Methyltransferase" evidence="5">
    <location>
        <begin position="47"/>
        <end position="141"/>
    </location>
</feature>
<dbReference type="AlphaFoldDB" id="A0A2S8SCK6"/>
<dbReference type="SUPFAM" id="SSF53335">
    <property type="entry name" value="S-adenosyl-L-methionine-dependent methyltransferases"/>
    <property type="match status" value="1"/>
</dbReference>
<protein>
    <submittedName>
        <fullName evidence="6">Methyltransferase family protein</fullName>
    </submittedName>
</protein>
<dbReference type="RefSeq" id="WP_105512797.1">
    <property type="nucleotide sequence ID" value="NZ_PVEP01000001.1"/>
</dbReference>
<proteinExistence type="predicted"/>
<comment type="caution">
    <text evidence="6">The sequence shown here is derived from an EMBL/GenBank/DDBJ whole genome shotgun (WGS) entry which is preliminary data.</text>
</comment>